<dbReference type="RefSeq" id="WP_081169541.1">
    <property type="nucleotide sequence ID" value="NZ_LWBP01000210.1"/>
</dbReference>
<keyword evidence="2" id="KW-1185">Reference proteome</keyword>
<dbReference type="STRING" id="550983.A4R26_06720"/>
<organism evidence="1 2">
    <name type="scientific">Niastella populi</name>
    <dbReference type="NCBI Taxonomy" id="550983"/>
    <lineage>
        <taxon>Bacteria</taxon>
        <taxon>Pseudomonadati</taxon>
        <taxon>Bacteroidota</taxon>
        <taxon>Chitinophagia</taxon>
        <taxon>Chitinophagales</taxon>
        <taxon>Chitinophagaceae</taxon>
        <taxon>Niastella</taxon>
    </lineage>
</organism>
<dbReference type="AlphaFoldDB" id="A0A1V9F5U9"/>
<dbReference type="SUPFAM" id="SSF48452">
    <property type="entry name" value="TPR-like"/>
    <property type="match status" value="1"/>
</dbReference>
<name>A0A1V9F5U9_9BACT</name>
<gene>
    <name evidence="1" type="ORF">A4R26_06720</name>
</gene>
<protein>
    <recommendedName>
        <fullName evidence="3">SusD/RagB family nutrient-binding outer membrane lipoprotein</fullName>
    </recommendedName>
</protein>
<proteinExistence type="predicted"/>
<sequence>MTKTVQHIILLVLLVAVTITGCRKKLADLYYDADKTVQPSIEKFFTQMLDNDRVHPSYWNVRTFIALHTGVYTQLIGYLNYTTSYQQNAGYTQDRWNDFYRPGTAGDGGNGGIMAHYRLIESLYNSIEDDQQKANAAVFEMAARVVMYDQASQLVDCWGDIPFSEAGRVNTSGGSMLPGFEAASNVYNTILDGLKNAALYFSGATLSPAAHAAFTKQDILLNGQLGKWQRYANSLRLRLLMRLSYVDETRAKTEVLTIINNPDQFPLVDGASNYMPATTDVLQQPLANYVEDLHNALSEVFNYSAPDHLLNKAMKPANDPRIPVMFDKYGRTEGDQFIPNADYNGLPVSFNAEQQQVNLGRYAILDSATFLYNSKLPGIVITAPEVNFLKAEAWERWGGGDAKSAYETAIRQSIAFYYYLNSLNTITRMPLAQPSAAAIDNFIQDDQVSYTGTANELLAKIWLQKWVHFGFLQSVQAWAEYRRTKHPLLQFYPSTLPGYEWPPSRLVYPSSETSYNTNYITVKDKDVRTGRIFWDVK</sequence>
<dbReference type="Proteomes" id="UP000192276">
    <property type="component" value="Unassembled WGS sequence"/>
</dbReference>
<accession>A0A1V9F5U9</accession>
<dbReference type="Pfam" id="PF12771">
    <property type="entry name" value="SusD-like_2"/>
    <property type="match status" value="1"/>
</dbReference>
<dbReference type="InterPro" id="IPR041662">
    <property type="entry name" value="SusD-like_2"/>
</dbReference>
<comment type="caution">
    <text evidence="1">The sequence shown here is derived from an EMBL/GenBank/DDBJ whole genome shotgun (WGS) entry which is preliminary data.</text>
</comment>
<evidence type="ECO:0008006" key="3">
    <source>
        <dbReference type="Google" id="ProtNLM"/>
    </source>
</evidence>
<evidence type="ECO:0000313" key="1">
    <source>
        <dbReference type="EMBL" id="OQP53657.1"/>
    </source>
</evidence>
<dbReference type="Gene3D" id="1.25.40.390">
    <property type="match status" value="1"/>
</dbReference>
<evidence type="ECO:0000313" key="2">
    <source>
        <dbReference type="Proteomes" id="UP000192276"/>
    </source>
</evidence>
<reference evidence="2" key="1">
    <citation type="submission" date="2016-04" db="EMBL/GenBank/DDBJ databases">
        <authorList>
            <person name="Chen L."/>
            <person name="Zhuang W."/>
            <person name="Wang G."/>
        </authorList>
    </citation>
    <scope>NUCLEOTIDE SEQUENCE [LARGE SCALE GENOMIC DNA]</scope>
    <source>
        <strain evidence="2">208</strain>
    </source>
</reference>
<dbReference type="EMBL" id="LWBP01000210">
    <property type="protein sequence ID" value="OQP53657.1"/>
    <property type="molecule type" value="Genomic_DNA"/>
</dbReference>
<dbReference type="PROSITE" id="PS51257">
    <property type="entry name" value="PROKAR_LIPOPROTEIN"/>
    <property type="match status" value="1"/>
</dbReference>
<dbReference type="OrthoDB" id="9766256at2"/>
<dbReference type="InterPro" id="IPR011990">
    <property type="entry name" value="TPR-like_helical_dom_sf"/>
</dbReference>